<feature type="transmembrane region" description="Helical" evidence="1">
    <location>
        <begin position="12"/>
        <end position="31"/>
    </location>
</feature>
<evidence type="ECO:0000313" key="2">
    <source>
        <dbReference type="EMBL" id="MYN16736.1"/>
    </source>
</evidence>
<accession>A0A845HJE3</accession>
<dbReference type="Proteomes" id="UP000484875">
    <property type="component" value="Unassembled WGS sequence"/>
</dbReference>
<dbReference type="Pfam" id="PF11066">
    <property type="entry name" value="DUF2867"/>
    <property type="match status" value="1"/>
</dbReference>
<dbReference type="AlphaFoldDB" id="A0A845HJE3"/>
<name>A0A845HJE3_9BURK</name>
<evidence type="ECO:0000256" key="1">
    <source>
        <dbReference type="SAM" id="Phobius"/>
    </source>
</evidence>
<keyword evidence="3" id="KW-1185">Reference proteome</keyword>
<dbReference type="EMBL" id="WWCV01000011">
    <property type="protein sequence ID" value="MYN16736.1"/>
    <property type="molecule type" value="Genomic_DNA"/>
</dbReference>
<comment type="caution">
    <text evidence="2">The sequence shown here is derived from an EMBL/GenBank/DDBJ whole genome shotgun (WGS) entry which is preliminary data.</text>
</comment>
<keyword evidence="1" id="KW-1133">Transmembrane helix</keyword>
<gene>
    <name evidence="2" type="ORF">GTP81_08220</name>
</gene>
<evidence type="ECO:0000313" key="3">
    <source>
        <dbReference type="Proteomes" id="UP000484875"/>
    </source>
</evidence>
<reference evidence="2 3" key="1">
    <citation type="submission" date="2019-12" db="EMBL/GenBank/DDBJ databases">
        <title>Novel species isolated from a subtropical stream in China.</title>
        <authorList>
            <person name="Lu H."/>
        </authorList>
    </citation>
    <scope>NUCLEOTIDE SEQUENCE [LARGE SCALE GENOMIC DNA]</scope>
    <source>
        <strain evidence="2 3">FT107W</strain>
    </source>
</reference>
<proteinExistence type="predicted"/>
<keyword evidence="1" id="KW-0812">Transmembrane</keyword>
<dbReference type="InterPro" id="IPR021295">
    <property type="entry name" value="DUF2867"/>
</dbReference>
<keyword evidence="1" id="KW-0472">Membrane</keyword>
<organism evidence="2 3">
    <name type="scientific">Duganella vulcania</name>
    <dbReference type="NCBI Taxonomy" id="2692166"/>
    <lineage>
        <taxon>Bacteria</taxon>
        <taxon>Pseudomonadati</taxon>
        <taxon>Pseudomonadota</taxon>
        <taxon>Betaproteobacteria</taxon>
        <taxon>Burkholderiales</taxon>
        <taxon>Oxalobacteraceae</taxon>
        <taxon>Telluria group</taxon>
        <taxon>Duganella</taxon>
    </lineage>
</organism>
<sequence length="211" mass="22742">MFEYLSGAAGAGIGSAIIPEIALTVVFAVLWRADRALLNHITAVSIPQESRIAKVYSSMNLADAYSIELPVGASTNAEQLARFMFAQQPAWINGLLAVRDALVAGIGLKTTKQLESLGATDKGSRVGFFKIYSSTPTEIVLGEDDKHLDFRLSVLCSGGSSPTAKGRITMSTVVHCHNRVGRFYIRLIAPFHRLVVQANLRRAAQVGWPSA</sequence>
<protein>
    <submittedName>
        <fullName evidence="2">DUF2867 domain-containing protein</fullName>
    </submittedName>
</protein>